<evidence type="ECO:0000256" key="1">
    <source>
        <dbReference type="ARBA" id="ARBA00004751"/>
    </source>
</evidence>
<dbReference type="GO" id="GO:0036440">
    <property type="term" value="F:citrate synthase activity"/>
    <property type="evidence" value="ECO:0007669"/>
    <property type="project" value="UniProtKB-EC"/>
</dbReference>
<dbReference type="Pfam" id="PF00285">
    <property type="entry name" value="Citrate_synt"/>
    <property type="match status" value="1"/>
</dbReference>
<keyword evidence="4" id="KW-1185">Reference proteome</keyword>
<dbReference type="EC" id="2.3.3.16" evidence="2"/>
<name>A0A840AM56_9HYPH</name>
<dbReference type="RefSeq" id="WP_183397578.1">
    <property type="nucleotide sequence ID" value="NZ_JACIDS010000001.1"/>
</dbReference>
<dbReference type="PRINTS" id="PR00143">
    <property type="entry name" value="CITRTSNTHASE"/>
</dbReference>
<dbReference type="InterPro" id="IPR002020">
    <property type="entry name" value="Citrate_synthase"/>
</dbReference>
<comment type="caution">
    <text evidence="3">The sequence shown here is derived from an EMBL/GenBank/DDBJ whole genome shotgun (WGS) entry which is preliminary data.</text>
</comment>
<dbReference type="UniPathway" id="UPA00223">
    <property type="reaction ID" value="UER00717"/>
</dbReference>
<dbReference type="GO" id="GO:0006099">
    <property type="term" value="P:tricarboxylic acid cycle"/>
    <property type="evidence" value="ECO:0007669"/>
    <property type="project" value="UniProtKB-UniPathway"/>
</dbReference>
<dbReference type="AlphaFoldDB" id="A0A840AM56"/>
<evidence type="ECO:0000313" key="3">
    <source>
        <dbReference type="EMBL" id="MBB3929971.1"/>
    </source>
</evidence>
<dbReference type="InterPro" id="IPR016142">
    <property type="entry name" value="Citrate_synth-like_lrg_a-sub"/>
</dbReference>
<dbReference type="NCBIfam" id="NF009005">
    <property type="entry name" value="PRK12350.1"/>
    <property type="match status" value="1"/>
</dbReference>
<dbReference type="Gene3D" id="1.10.230.10">
    <property type="entry name" value="Cytochrome P450-Terp, domain 2"/>
    <property type="match status" value="1"/>
</dbReference>
<organism evidence="3 4">
    <name type="scientific">Kaistia hirudinis</name>
    <dbReference type="NCBI Taxonomy" id="1293440"/>
    <lineage>
        <taxon>Bacteria</taxon>
        <taxon>Pseudomonadati</taxon>
        <taxon>Pseudomonadota</taxon>
        <taxon>Alphaproteobacteria</taxon>
        <taxon>Hyphomicrobiales</taxon>
        <taxon>Kaistiaceae</taxon>
        <taxon>Kaistia</taxon>
    </lineage>
</organism>
<accession>A0A840AM56</accession>
<dbReference type="PANTHER" id="PTHR11739">
    <property type="entry name" value="CITRATE SYNTHASE"/>
    <property type="match status" value="1"/>
</dbReference>
<evidence type="ECO:0000256" key="2">
    <source>
        <dbReference type="ARBA" id="ARBA00012972"/>
    </source>
</evidence>
<protein>
    <recommendedName>
        <fullName evidence="2">citrate synthase (unknown stereospecificity)</fullName>
        <ecNumber evidence="2">2.3.3.16</ecNumber>
    </recommendedName>
</protein>
<gene>
    <name evidence="3" type="ORF">GGR25_000990</name>
</gene>
<evidence type="ECO:0000313" key="4">
    <source>
        <dbReference type="Proteomes" id="UP000553963"/>
    </source>
</evidence>
<keyword evidence="3" id="KW-0808">Transferase</keyword>
<dbReference type="InterPro" id="IPR036969">
    <property type="entry name" value="Citrate_synthase_sf"/>
</dbReference>
<reference evidence="3 4" key="1">
    <citation type="submission" date="2020-08" db="EMBL/GenBank/DDBJ databases">
        <title>Genomic Encyclopedia of Type Strains, Phase IV (KMG-IV): sequencing the most valuable type-strain genomes for metagenomic binning, comparative biology and taxonomic classification.</title>
        <authorList>
            <person name="Goeker M."/>
        </authorList>
    </citation>
    <scope>NUCLEOTIDE SEQUENCE [LARGE SCALE GENOMIC DNA]</scope>
    <source>
        <strain evidence="3 4">DSM 25966</strain>
    </source>
</reference>
<dbReference type="SUPFAM" id="SSF48256">
    <property type="entry name" value="Citrate synthase"/>
    <property type="match status" value="1"/>
</dbReference>
<sequence length="360" mass="37438">MTKGLAGVVAADTVLSEVDGAGGRLIIRGYPVEQLAGHLAYEAAAALLLEGFADTGNSAAFSAAIGQGRVAAYERFHGRLDGIAGTLDPVEAMRMLLAGIGDADPLAEPAALIGAAGVAAALAICRAEGRVMSRPDAALPHALDLLRLIAGTMPDAALVRAFETYLVAVIDHGLNASTFTARVVASTEAGLPSALIAALSALKGRLHGGAPGPVLDMLDSIGSADQAEAWIEQRIAAGERIMGFGHRAYRVRDPRADVLRQALRELGEGEGRLAFAAAVERAALGVLARRKAGRRLDVNVEFYTALLLERLAIPRAAFTAVFAIGRSAGWIAHALEQQRDGNLIRPDARYVGPQPLARAG</sequence>
<dbReference type="EMBL" id="JACIDS010000001">
    <property type="protein sequence ID" value="MBB3929971.1"/>
    <property type="molecule type" value="Genomic_DNA"/>
</dbReference>
<keyword evidence="3" id="KW-0012">Acyltransferase</keyword>
<comment type="pathway">
    <text evidence="1">Carbohydrate metabolism; tricarboxylic acid cycle; isocitrate from oxaloacetate: step 1/2.</text>
</comment>
<dbReference type="Proteomes" id="UP000553963">
    <property type="component" value="Unassembled WGS sequence"/>
</dbReference>
<dbReference type="Gene3D" id="1.10.580.10">
    <property type="entry name" value="Citrate Synthase, domain 1"/>
    <property type="match status" value="1"/>
</dbReference>
<dbReference type="GO" id="GO:0005829">
    <property type="term" value="C:cytosol"/>
    <property type="evidence" value="ECO:0007669"/>
    <property type="project" value="TreeGrafter"/>
</dbReference>
<dbReference type="InterPro" id="IPR016143">
    <property type="entry name" value="Citrate_synth-like_sm_a-sub"/>
</dbReference>
<dbReference type="PANTHER" id="PTHR11739:SF23">
    <property type="entry name" value="CITRATE SYNTHASE 2-RELATED"/>
    <property type="match status" value="1"/>
</dbReference>
<dbReference type="GO" id="GO:0005975">
    <property type="term" value="P:carbohydrate metabolic process"/>
    <property type="evidence" value="ECO:0007669"/>
    <property type="project" value="TreeGrafter"/>
</dbReference>
<proteinExistence type="predicted"/>